<organism evidence="1">
    <name type="scientific">marine sediment metagenome</name>
    <dbReference type="NCBI Taxonomy" id="412755"/>
    <lineage>
        <taxon>unclassified sequences</taxon>
        <taxon>metagenomes</taxon>
        <taxon>ecological metagenomes</taxon>
    </lineage>
</organism>
<proteinExistence type="predicted"/>
<dbReference type="AlphaFoldDB" id="A0A0F9RVY5"/>
<dbReference type="EMBL" id="LAZR01000940">
    <property type="protein sequence ID" value="KKN54157.1"/>
    <property type="molecule type" value="Genomic_DNA"/>
</dbReference>
<evidence type="ECO:0000313" key="1">
    <source>
        <dbReference type="EMBL" id="KKN54157.1"/>
    </source>
</evidence>
<reference evidence="1" key="1">
    <citation type="journal article" date="2015" name="Nature">
        <title>Complex archaea that bridge the gap between prokaryotes and eukaryotes.</title>
        <authorList>
            <person name="Spang A."/>
            <person name="Saw J.H."/>
            <person name="Jorgensen S.L."/>
            <person name="Zaremba-Niedzwiedzka K."/>
            <person name="Martijn J."/>
            <person name="Lind A.E."/>
            <person name="van Eijk R."/>
            <person name="Schleper C."/>
            <person name="Guy L."/>
            <person name="Ettema T.J."/>
        </authorList>
    </citation>
    <scope>NUCLEOTIDE SEQUENCE</scope>
</reference>
<comment type="caution">
    <text evidence="1">The sequence shown here is derived from an EMBL/GenBank/DDBJ whole genome shotgun (WGS) entry which is preliminary data.</text>
</comment>
<gene>
    <name evidence="1" type="ORF">LCGC14_0595060</name>
</gene>
<name>A0A0F9RVY5_9ZZZZ</name>
<protein>
    <submittedName>
        <fullName evidence="1">Uncharacterized protein</fullName>
    </submittedName>
</protein>
<sequence>MDPLMLHKCGCECDCPFTISVGEICIACDQGYHEIHDPVEPTGYRDTAGIDRFYGGEEPPFAVNDEFASTGNPEDY</sequence>
<accession>A0A0F9RVY5</accession>